<evidence type="ECO:0000256" key="1">
    <source>
        <dbReference type="SAM" id="Phobius"/>
    </source>
</evidence>
<name>I4AG52_BERLS</name>
<feature type="transmembrane region" description="Helical" evidence="1">
    <location>
        <begin position="12"/>
        <end position="31"/>
    </location>
</feature>
<dbReference type="Proteomes" id="UP000006054">
    <property type="component" value="Chromosome"/>
</dbReference>
<dbReference type="AlphaFoldDB" id="I4AG52"/>
<accession>I4AG52</accession>
<gene>
    <name evidence="2" type="ordered locus">Fleli_0461</name>
</gene>
<evidence type="ECO:0000313" key="2">
    <source>
        <dbReference type="EMBL" id="AFM02937.1"/>
    </source>
</evidence>
<dbReference type="HOGENOM" id="CLU_1208315_0_0_10"/>
<evidence type="ECO:0000313" key="3">
    <source>
        <dbReference type="Proteomes" id="UP000006054"/>
    </source>
</evidence>
<keyword evidence="1" id="KW-0812">Transmembrane</keyword>
<dbReference type="RefSeq" id="WP_014796397.1">
    <property type="nucleotide sequence ID" value="NC_018018.1"/>
</dbReference>
<dbReference type="PATRIC" id="fig|880071.3.peg.435"/>
<protein>
    <submittedName>
        <fullName evidence="2">Uncharacterized protein</fullName>
    </submittedName>
</protein>
<keyword evidence="1" id="KW-1133">Transmembrane helix</keyword>
<keyword evidence="1" id="KW-0472">Membrane</keyword>
<sequence>MSSIANKFSSFIGIILLLGIIGFTVFISFFSEEPINQQNNKEDSTFEYRVLEEKDLTSLWKLKDLHTNPLTIDPKKPISHIGINKSFKFDQYDSLIGSEMFKKIPDSLKYLSEIFYAGNQLKAIINYGTLSLKHDSKDNYIGTPKSIKIKNYDINCIDSVQLMEIGKTLLKYQIHNISTLEQFTKIDLKDGRKLFLIRKATKIQNDYYRKILENAIYLNDSTRIVYPSY</sequence>
<dbReference type="EMBL" id="CP003345">
    <property type="protein sequence ID" value="AFM02937.1"/>
    <property type="molecule type" value="Genomic_DNA"/>
</dbReference>
<organism evidence="2 3">
    <name type="scientific">Bernardetia litoralis (strain ATCC 23117 / DSM 6794 / NBRC 15988 / NCIMB 1366 / Fx l1 / Sio-4)</name>
    <name type="common">Flexibacter litoralis</name>
    <dbReference type="NCBI Taxonomy" id="880071"/>
    <lineage>
        <taxon>Bacteria</taxon>
        <taxon>Pseudomonadati</taxon>
        <taxon>Bacteroidota</taxon>
        <taxon>Cytophagia</taxon>
        <taxon>Cytophagales</taxon>
        <taxon>Bernardetiaceae</taxon>
        <taxon>Bernardetia</taxon>
    </lineage>
</organism>
<keyword evidence="3" id="KW-1185">Reference proteome</keyword>
<reference evidence="3" key="1">
    <citation type="submission" date="2012-06" db="EMBL/GenBank/DDBJ databases">
        <title>The complete genome of Flexibacter litoralis DSM 6794.</title>
        <authorList>
            <person name="Lucas S."/>
            <person name="Copeland A."/>
            <person name="Lapidus A."/>
            <person name="Glavina del Rio T."/>
            <person name="Dalin E."/>
            <person name="Tice H."/>
            <person name="Bruce D."/>
            <person name="Goodwin L."/>
            <person name="Pitluck S."/>
            <person name="Peters L."/>
            <person name="Ovchinnikova G."/>
            <person name="Lu M."/>
            <person name="Kyrpides N."/>
            <person name="Mavromatis K."/>
            <person name="Ivanova N."/>
            <person name="Brettin T."/>
            <person name="Detter J.C."/>
            <person name="Han C."/>
            <person name="Larimer F."/>
            <person name="Land M."/>
            <person name="Hauser L."/>
            <person name="Markowitz V."/>
            <person name="Cheng J.-F."/>
            <person name="Hugenholtz P."/>
            <person name="Woyke T."/>
            <person name="Wu D."/>
            <person name="Spring S."/>
            <person name="Lang E."/>
            <person name="Kopitz M."/>
            <person name="Brambilla E."/>
            <person name="Klenk H.-P."/>
            <person name="Eisen J.A."/>
        </authorList>
    </citation>
    <scope>NUCLEOTIDE SEQUENCE [LARGE SCALE GENOMIC DNA]</scope>
    <source>
        <strain evidence="3">ATCC 23117 / DSM 6794 / NBRC 15988 / NCIMB 1366 / Sio-4</strain>
    </source>
</reference>
<proteinExistence type="predicted"/>
<dbReference type="STRING" id="880071.Fleli_0461"/>
<dbReference type="KEGG" id="fli:Fleli_0461"/>